<dbReference type="PANTHER" id="PTHR43611">
    <property type="entry name" value="ALPHA-D-GLUCOSE 1-PHOSPHATE PHOSPHATASE"/>
    <property type="match status" value="1"/>
</dbReference>
<dbReference type="GeneID" id="99685343"/>
<dbReference type="PRINTS" id="PR00413">
    <property type="entry name" value="HADHALOGNASE"/>
</dbReference>
<sequence length="204" mass="22327">MPCVPQALLFDVGGVLIDVDFARVLSAWAPLSALPPDELRRRFAADEPYRRHERGELVSEAYFAHLADTLQLAATPAQVEAGWNTIFGPEIVATRRLLQQASRRLPCHLFSNTNASHAREWLRRYPELVASVERIFLSHEMGLRKPEPAAFAYVCDSLGLAPQGVLFFDDLAENVAAAREAGLQAVVAGSPGDVEAALLAARLI</sequence>
<proteinExistence type="predicted"/>
<dbReference type="Proteomes" id="UP000295106">
    <property type="component" value="Unassembled WGS sequence"/>
</dbReference>
<keyword evidence="1" id="KW-0378">Hydrolase</keyword>
<evidence type="ECO:0000313" key="1">
    <source>
        <dbReference type="EMBL" id="TCO97660.1"/>
    </source>
</evidence>
<dbReference type="GO" id="GO:0016787">
    <property type="term" value="F:hydrolase activity"/>
    <property type="evidence" value="ECO:0007669"/>
    <property type="project" value="UniProtKB-KW"/>
</dbReference>
<evidence type="ECO:0000313" key="2">
    <source>
        <dbReference type="Proteomes" id="UP000295106"/>
    </source>
</evidence>
<dbReference type="SFLD" id="SFLDS00003">
    <property type="entry name" value="Haloacid_Dehalogenase"/>
    <property type="match status" value="1"/>
</dbReference>
<dbReference type="InterPro" id="IPR023198">
    <property type="entry name" value="PGP-like_dom2"/>
</dbReference>
<dbReference type="InterPro" id="IPR023214">
    <property type="entry name" value="HAD_sf"/>
</dbReference>
<dbReference type="AlphaFoldDB" id="A0A4R2LVK3"/>
<organism evidence="1 2">
    <name type="scientific">Rubrivivax gelatinosus</name>
    <name type="common">Rhodocyclus gelatinosus</name>
    <name type="synonym">Rhodopseudomonas gelatinosa</name>
    <dbReference type="NCBI Taxonomy" id="28068"/>
    <lineage>
        <taxon>Bacteria</taxon>
        <taxon>Pseudomonadati</taxon>
        <taxon>Pseudomonadota</taxon>
        <taxon>Betaproteobacteria</taxon>
        <taxon>Burkholderiales</taxon>
        <taxon>Sphaerotilaceae</taxon>
        <taxon>Rubrivivax</taxon>
    </lineage>
</organism>
<dbReference type="PANTHER" id="PTHR43611:SF3">
    <property type="entry name" value="FLAVIN MONONUCLEOTIDE HYDROLASE 1, CHLOROPLATIC"/>
    <property type="match status" value="1"/>
</dbReference>
<dbReference type="RefSeq" id="WP_165908573.1">
    <property type="nucleotide sequence ID" value="NZ_CP181386.1"/>
</dbReference>
<dbReference type="SFLD" id="SFLDG01129">
    <property type="entry name" value="C1.5:_HAD__Beta-PGM__Phosphata"/>
    <property type="match status" value="1"/>
</dbReference>
<dbReference type="Gene3D" id="3.40.50.1000">
    <property type="entry name" value="HAD superfamily/HAD-like"/>
    <property type="match status" value="1"/>
</dbReference>
<accession>A0A4R2LVK3</accession>
<dbReference type="Pfam" id="PF00702">
    <property type="entry name" value="Hydrolase"/>
    <property type="match status" value="1"/>
</dbReference>
<protein>
    <submittedName>
        <fullName evidence="1">Putative hydrolase of the HAD superfamily</fullName>
    </submittedName>
</protein>
<dbReference type="InterPro" id="IPR036412">
    <property type="entry name" value="HAD-like_sf"/>
</dbReference>
<comment type="caution">
    <text evidence="1">The sequence shown here is derived from an EMBL/GenBank/DDBJ whole genome shotgun (WGS) entry which is preliminary data.</text>
</comment>
<gene>
    <name evidence="1" type="ORF">EV684_12122</name>
</gene>
<reference evidence="1 2" key="1">
    <citation type="submission" date="2019-03" db="EMBL/GenBank/DDBJ databases">
        <title>Genomic Encyclopedia of Type Strains, Phase IV (KMG-IV): sequencing the most valuable type-strain genomes for metagenomic binning, comparative biology and taxonomic classification.</title>
        <authorList>
            <person name="Goeker M."/>
        </authorList>
    </citation>
    <scope>NUCLEOTIDE SEQUENCE [LARGE SCALE GENOMIC DNA]</scope>
    <source>
        <strain evidence="1 2">DSM 1709</strain>
    </source>
</reference>
<dbReference type="InterPro" id="IPR006439">
    <property type="entry name" value="HAD-SF_hydro_IA"/>
</dbReference>
<dbReference type="EMBL" id="SLXD01000021">
    <property type="protein sequence ID" value="TCO97660.1"/>
    <property type="molecule type" value="Genomic_DNA"/>
</dbReference>
<dbReference type="SUPFAM" id="SSF56784">
    <property type="entry name" value="HAD-like"/>
    <property type="match status" value="1"/>
</dbReference>
<name>A0A4R2LVK3_RUBGE</name>
<dbReference type="CDD" id="cd02603">
    <property type="entry name" value="HAD_sEH-N_like"/>
    <property type="match status" value="1"/>
</dbReference>
<dbReference type="Gene3D" id="1.10.150.240">
    <property type="entry name" value="Putative phosphatase, domain 2"/>
    <property type="match status" value="1"/>
</dbReference>
<dbReference type="NCBIfam" id="TIGR01509">
    <property type="entry name" value="HAD-SF-IA-v3"/>
    <property type="match status" value="1"/>
</dbReference>